<evidence type="ECO:0000313" key="3">
    <source>
        <dbReference type="EMBL" id="KAJ8982203.1"/>
    </source>
</evidence>
<name>A0ABQ9JV36_9CUCU</name>
<keyword evidence="4" id="KW-1185">Reference proteome</keyword>
<organism evidence="3 4">
    <name type="scientific">Molorchus minor</name>
    <dbReference type="NCBI Taxonomy" id="1323400"/>
    <lineage>
        <taxon>Eukaryota</taxon>
        <taxon>Metazoa</taxon>
        <taxon>Ecdysozoa</taxon>
        <taxon>Arthropoda</taxon>
        <taxon>Hexapoda</taxon>
        <taxon>Insecta</taxon>
        <taxon>Pterygota</taxon>
        <taxon>Neoptera</taxon>
        <taxon>Endopterygota</taxon>
        <taxon>Coleoptera</taxon>
        <taxon>Polyphaga</taxon>
        <taxon>Cucujiformia</taxon>
        <taxon>Chrysomeloidea</taxon>
        <taxon>Cerambycidae</taxon>
        <taxon>Lamiinae</taxon>
        <taxon>Monochamini</taxon>
        <taxon>Molorchus</taxon>
    </lineage>
</organism>
<dbReference type="Proteomes" id="UP001162164">
    <property type="component" value="Unassembled WGS sequence"/>
</dbReference>
<evidence type="ECO:0000259" key="2">
    <source>
        <dbReference type="Pfam" id="PF00076"/>
    </source>
</evidence>
<accession>A0ABQ9JV36</accession>
<protein>
    <recommendedName>
        <fullName evidence="2">RRM domain-containing protein</fullName>
    </recommendedName>
</protein>
<dbReference type="InterPro" id="IPR012677">
    <property type="entry name" value="Nucleotide-bd_a/b_plait_sf"/>
</dbReference>
<proteinExistence type="predicted"/>
<dbReference type="Pfam" id="PF00076">
    <property type="entry name" value="RRM_1"/>
    <property type="match status" value="1"/>
</dbReference>
<dbReference type="InterPro" id="IPR035979">
    <property type="entry name" value="RBD_domain_sf"/>
</dbReference>
<reference evidence="3" key="1">
    <citation type="journal article" date="2023" name="Insect Mol. Biol.">
        <title>Genome sequencing provides insights into the evolution of gene families encoding plant cell wall-degrading enzymes in longhorned beetles.</title>
        <authorList>
            <person name="Shin N.R."/>
            <person name="Okamura Y."/>
            <person name="Kirsch R."/>
            <person name="Pauchet Y."/>
        </authorList>
    </citation>
    <scope>NUCLEOTIDE SEQUENCE</scope>
    <source>
        <strain evidence="3">MMC_N1</strain>
    </source>
</reference>
<dbReference type="SUPFAM" id="SSF54928">
    <property type="entry name" value="RNA-binding domain, RBD"/>
    <property type="match status" value="1"/>
</dbReference>
<feature type="domain" description="RRM" evidence="2">
    <location>
        <begin position="31"/>
        <end position="74"/>
    </location>
</feature>
<dbReference type="Gene3D" id="3.30.70.330">
    <property type="match status" value="1"/>
</dbReference>
<dbReference type="InterPro" id="IPR000504">
    <property type="entry name" value="RRM_dom"/>
</dbReference>
<gene>
    <name evidence="3" type="ORF">NQ317_013505</name>
</gene>
<sequence length="107" mass="12564">MSVDASDKTKLYIRLPVKIKDEVQIRDLHPNIIEVRLPRQKSRRWCIVEFENEAKQKEAVAALRKVKIDEKSIKFRQYKKPTENIKKGTTAEERSSKSLIKLLKKST</sequence>
<keyword evidence="1" id="KW-0694">RNA-binding</keyword>
<dbReference type="EMBL" id="JAPWTJ010000139">
    <property type="protein sequence ID" value="KAJ8982203.1"/>
    <property type="molecule type" value="Genomic_DNA"/>
</dbReference>
<evidence type="ECO:0000256" key="1">
    <source>
        <dbReference type="ARBA" id="ARBA00022884"/>
    </source>
</evidence>
<evidence type="ECO:0000313" key="4">
    <source>
        <dbReference type="Proteomes" id="UP001162164"/>
    </source>
</evidence>
<comment type="caution">
    <text evidence="3">The sequence shown here is derived from an EMBL/GenBank/DDBJ whole genome shotgun (WGS) entry which is preliminary data.</text>
</comment>